<evidence type="ECO:0000256" key="2">
    <source>
        <dbReference type="SAM" id="MobiDB-lite"/>
    </source>
</evidence>
<dbReference type="Gene3D" id="2.40.160.20">
    <property type="match status" value="1"/>
</dbReference>
<evidence type="ECO:0000313" key="3">
    <source>
        <dbReference type="EMBL" id="MEH0094840.1"/>
    </source>
</evidence>
<dbReference type="Proteomes" id="UP001380822">
    <property type="component" value="Unassembled WGS sequence"/>
</dbReference>
<organism evidence="3 4">
    <name type="scientific">Pannonibacter anstelovis</name>
    <dbReference type="NCBI Taxonomy" id="3121537"/>
    <lineage>
        <taxon>Bacteria</taxon>
        <taxon>Pseudomonadati</taxon>
        <taxon>Pseudomonadota</taxon>
        <taxon>Alphaproteobacteria</taxon>
        <taxon>Hyphomicrobiales</taxon>
        <taxon>Stappiaceae</taxon>
        <taxon>Pannonibacter</taxon>
    </lineage>
</organism>
<evidence type="ECO:0000256" key="1">
    <source>
        <dbReference type="HAMAP-Rule" id="MF_00775"/>
    </source>
</evidence>
<dbReference type="EMBL" id="JBAKBE010000001">
    <property type="protein sequence ID" value="MEH0094840.1"/>
    <property type="molecule type" value="Genomic_DNA"/>
</dbReference>
<sequence length="172" mass="18463">MTSRTPEDSSREAPAPEAPALAAPSLVHVCDLRVEVAPPRAMGQGRGGERKIMQITGGTVSGPRLNGRILNLGADWLTLHEGGLAVLDARYAFETEDGALIEMRDSGFRHGPADVMAELAKGGDVSPDAYYMRSSARLETGDPRYQWVNRTIFVSRGARLGKGVVISLFAVE</sequence>
<dbReference type="PANTHER" id="PTHR37315">
    <property type="entry name" value="UPF0311 PROTEIN BLR7842"/>
    <property type="match status" value="1"/>
</dbReference>
<reference evidence="3 4" key="1">
    <citation type="submission" date="2024-02" db="EMBL/GenBank/DDBJ databases">
        <title>A new putative Pannonibacter species isolated from two cases of bloodstream infections in paediatric patients.</title>
        <authorList>
            <person name="Castellana S."/>
            <person name="De Laurentiis V."/>
            <person name="Grassi M."/>
            <person name="De Leonardis F."/>
            <person name="Mosca A."/>
            <person name="De Carlo C."/>
            <person name="Sparapano E."/>
            <person name="Ronga L."/>
            <person name="Santacroce L."/>
            <person name="Chironna M."/>
            <person name="De Robertis A."/>
            <person name="Bianco A."/>
            <person name="Del Sambro L."/>
            <person name="Capozzi L."/>
            <person name="Parisi A."/>
        </authorList>
    </citation>
    <scope>NUCLEOTIDE SEQUENCE [LARGE SCALE GENOMIC DNA]</scope>
    <source>
        <strain evidence="3 4">Pt2</strain>
    </source>
</reference>
<dbReference type="InterPro" id="IPR020915">
    <property type="entry name" value="UPF0311"/>
</dbReference>
<proteinExistence type="inferred from homology"/>
<name>A0ABU7ZHW0_9HYPH</name>
<dbReference type="PANTHER" id="PTHR37315:SF1">
    <property type="entry name" value="UPF0311 PROTEIN BLR7842"/>
    <property type="match status" value="1"/>
</dbReference>
<gene>
    <name evidence="3" type="ORF">V6L76_01165</name>
</gene>
<keyword evidence="4" id="KW-1185">Reference proteome</keyword>
<evidence type="ECO:0000313" key="4">
    <source>
        <dbReference type="Proteomes" id="UP001380822"/>
    </source>
</evidence>
<feature type="compositionally biased region" description="Basic and acidic residues" evidence="2">
    <location>
        <begin position="1"/>
        <end position="11"/>
    </location>
</feature>
<accession>A0ABU7ZHW0</accession>
<dbReference type="HAMAP" id="MF_00775">
    <property type="entry name" value="UPF0311"/>
    <property type="match status" value="1"/>
</dbReference>
<comment type="similarity">
    <text evidence="1">Belongs to the UPF0311 family.</text>
</comment>
<comment type="caution">
    <text evidence="3">The sequence shown here is derived from an EMBL/GenBank/DDBJ whole genome shotgun (WGS) entry which is preliminary data.</text>
</comment>
<feature type="region of interest" description="Disordered" evidence="2">
    <location>
        <begin position="1"/>
        <end position="20"/>
    </location>
</feature>
<dbReference type="RefSeq" id="WP_334249702.1">
    <property type="nucleotide sequence ID" value="NZ_JBAKBE010000001.1"/>
</dbReference>
<protein>
    <recommendedName>
        <fullName evidence="1">UPF0311 protein V6L76_01165</fullName>
    </recommendedName>
</protein>
<dbReference type="Pfam" id="PF11578">
    <property type="entry name" value="DUF3237"/>
    <property type="match status" value="1"/>
</dbReference>